<comment type="caution">
    <text evidence="3">The sequence shown here is derived from an EMBL/GenBank/DDBJ whole genome shotgun (WGS) entry which is preliminary data.</text>
</comment>
<proteinExistence type="predicted"/>
<feature type="region of interest" description="Disordered" evidence="1">
    <location>
        <begin position="98"/>
        <end position="134"/>
    </location>
</feature>
<dbReference type="EMBL" id="JAJSOF020000041">
    <property type="protein sequence ID" value="KAJ4425991.1"/>
    <property type="molecule type" value="Genomic_DNA"/>
</dbReference>
<evidence type="ECO:0000313" key="4">
    <source>
        <dbReference type="Proteomes" id="UP001148838"/>
    </source>
</evidence>
<gene>
    <name evidence="3" type="ORF">ANN_27617</name>
</gene>
<evidence type="ECO:0000259" key="2">
    <source>
        <dbReference type="Pfam" id="PF13843"/>
    </source>
</evidence>
<name>A0ABQ8RWE0_PERAM</name>
<evidence type="ECO:0000313" key="3">
    <source>
        <dbReference type="EMBL" id="KAJ4425991.1"/>
    </source>
</evidence>
<dbReference type="InterPro" id="IPR052638">
    <property type="entry name" value="PiggyBac_TE-derived"/>
</dbReference>
<accession>A0ABQ8RWE0</accession>
<dbReference type="Pfam" id="PF13843">
    <property type="entry name" value="DDE_Tnp_1_7"/>
    <property type="match status" value="1"/>
</dbReference>
<protein>
    <recommendedName>
        <fullName evidence="2">PiggyBac transposable element-derived protein domain-containing protein</fullName>
    </recommendedName>
</protein>
<evidence type="ECO:0000256" key="1">
    <source>
        <dbReference type="SAM" id="MobiDB-lite"/>
    </source>
</evidence>
<sequence length="185" mass="21091">MRRNRFDELLRFLHLTNNDGLDGLDSLYKVRQLFHILNASFKQVSPGKCVSIDESMIPYYGRQFIRETSVRFGFELWVAADPSGFIFHPKPYCGSSTRLPEKGSWPRNPIEQQQCRYSSPVDPKRKASRYSRADRKKISVNVPGPVAQYNTNMGGVDIGDQLIATYVTASILRNDGSHISDGQWM</sequence>
<organism evidence="3 4">
    <name type="scientific">Periplaneta americana</name>
    <name type="common">American cockroach</name>
    <name type="synonym">Blatta americana</name>
    <dbReference type="NCBI Taxonomy" id="6978"/>
    <lineage>
        <taxon>Eukaryota</taxon>
        <taxon>Metazoa</taxon>
        <taxon>Ecdysozoa</taxon>
        <taxon>Arthropoda</taxon>
        <taxon>Hexapoda</taxon>
        <taxon>Insecta</taxon>
        <taxon>Pterygota</taxon>
        <taxon>Neoptera</taxon>
        <taxon>Polyneoptera</taxon>
        <taxon>Dictyoptera</taxon>
        <taxon>Blattodea</taxon>
        <taxon>Blattoidea</taxon>
        <taxon>Blattidae</taxon>
        <taxon>Blattinae</taxon>
        <taxon>Periplaneta</taxon>
    </lineage>
</organism>
<feature type="domain" description="PiggyBac transposable element-derived protein" evidence="2">
    <location>
        <begin position="1"/>
        <end position="100"/>
    </location>
</feature>
<reference evidence="3 4" key="1">
    <citation type="journal article" date="2022" name="Allergy">
        <title>Genome assembly and annotation of Periplaneta americana reveal a comprehensive cockroach allergen profile.</title>
        <authorList>
            <person name="Wang L."/>
            <person name="Xiong Q."/>
            <person name="Saelim N."/>
            <person name="Wang L."/>
            <person name="Nong W."/>
            <person name="Wan A.T."/>
            <person name="Shi M."/>
            <person name="Liu X."/>
            <person name="Cao Q."/>
            <person name="Hui J.H.L."/>
            <person name="Sookrung N."/>
            <person name="Leung T.F."/>
            <person name="Tungtrongchitr A."/>
            <person name="Tsui S.K.W."/>
        </authorList>
    </citation>
    <scope>NUCLEOTIDE SEQUENCE [LARGE SCALE GENOMIC DNA]</scope>
    <source>
        <strain evidence="3">PWHHKU_190912</strain>
    </source>
</reference>
<keyword evidence="4" id="KW-1185">Reference proteome</keyword>
<dbReference type="Proteomes" id="UP001148838">
    <property type="component" value="Unassembled WGS sequence"/>
</dbReference>
<dbReference type="PANTHER" id="PTHR47055">
    <property type="entry name" value="DDE_TNP_1_7 DOMAIN-CONTAINING PROTEIN"/>
    <property type="match status" value="1"/>
</dbReference>
<dbReference type="InterPro" id="IPR029526">
    <property type="entry name" value="PGBD"/>
</dbReference>
<dbReference type="PANTHER" id="PTHR47055:SF3">
    <property type="entry name" value="PHORBOL-ESTER_DAG-TYPE DOMAIN-CONTAINING PROTEIN"/>
    <property type="match status" value="1"/>
</dbReference>